<comment type="caution">
    <text evidence="4">The sequence shown here is derived from an EMBL/GenBank/DDBJ whole genome shotgun (WGS) entry which is preliminary data.</text>
</comment>
<evidence type="ECO:0000259" key="3">
    <source>
        <dbReference type="PROSITE" id="PS51186"/>
    </source>
</evidence>
<proteinExistence type="predicted"/>
<evidence type="ECO:0000256" key="2">
    <source>
        <dbReference type="ARBA" id="ARBA00023315"/>
    </source>
</evidence>
<keyword evidence="2" id="KW-0012">Acyltransferase</keyword>
<dbReference type="PROSITE" id="PS51186">
    <property type="entry name" value="GNAT"/>
    <property type="match status" value="1"/>
</dbReference>
<dbReference type="Proteomes" id="UP000649753">
    <property type="component" value="Unassembled WGS sequence"/>
</dbReference>
<protein>
    <submittedName>
        <fullName evidence="4">GNAT superfamily N-acetyltransferase</fullName>
    </submittedName>
</protein>
<dbReference type="SUPFAM" id="SSF55729">
    <property type="entry name" value="Acyl-CoA N-acyltransferases (Nat)"/>
    <property type="match status" value="1"/>
</dbReference>
<dbReference type="RefSeq" id="WP_192767827.1">
    <property type="nucleotide sequence ID" value="NZ_JADBEB010000001.1"/>
</dbReference>
<feature type="domain" description="N-acetyltransferase" evidence="3">
    <location>
        <begin position="2"/>
        <end position="162"/>
    </location>
</feature>
<gene>
    <name evidence="4" type="ORF">H4W31_003739</name>
</gene>
<dbReference type="AlphaFoldDB" id="A0A927R7R2"/>
<evidence type="ECO:0000256" key="1">
    <source>
        <dbReference type="ARBA" id="ARBA00022679"/>
    </source>
</evidence>
<dbReference type="GO" id="GO:0016747">
    <property type="term" value="F:acyltransferase activity, transferring groups other than amino-acyl groups"/>
    <property type="evidence" value="ECO:0007669"/>
    <property type="project" value="InterPro"/>
</dbReference>
<keyword evidence="5" id="KW-1185">Reference proteome</keyword>
<dbReference type="InterPro" id="IPR016181">
    <property type="entry name" value="Acyl_CoA_acyltransferase"/>
</dbReference>
<name>A0A927R7R2_9ACTN</name>
<organism evidence="4 5">
    <name type="scientific">Plantactinospora soyae</name>
    <dbReference type="NCBI Taxonomy" id="1544732"/>
    <lineage>
        <taxon>Bacteria</taxon>
        <taxon>Bacillati</taxon>
        <taxon>Actinomycetota</taxon>
        <taxon>Actinomycetes</taxon>
        <taxon>Micromonosporales</taxon>
        <taxon>Micromonosporaceae</taxon>
        <taxon>Plantactinospora</taxon>
    </lineage>
</organism>
<evidence type="ECO:0000313" key="5">
    <source>
        <dbReference type="Proteomes" id="UP000649753"/>
    </source>
</evidence>
<keyword evidence="1" id="KW-0808">Transferase</keyword>
<sequence length="162" mass="17849">MGEVRRATPTDTAELVRLRGVLLSAIAGGEPIGDEWRRTTTETLRSRLSETDPTLVAFVVELSERPGVLAACAVGTVEYRLGGPSNPGGEVGYVFNVATDPDHRRRGYSRRCMTALLDWYRDRGIRTVDLRASEAAEPLYRSLGFVRTPDPAMRLRLSTVDA</sequence>
<dbReference type="Pfam" id="PF00583">
    <property type="entry name" value="Acetyltransf_1"/>
    <property type="match status" value="1"/>
</dbReference>
<dbReference type="CDD" id="cd04301">
    <property type="entry name" value="NAT_SF"/>
    <property type="match status" value="1"/>
</dbReference>
<dbReference type="PANTHER" id="PTHR43877">
    <property type="entry name" value="AMINOALKYLPHOSPHONATE N-ACETYLTRANSFERASE-RELATED-RELATED"/>
    <property type="match status" value="1"/>
</dbReference>
<dbReference type="Gene3D" id="3.40.630.30">
    <property type="match status" value="1"/>
</dbReference>
<reference evidence="4" key="1">
    <citation type="submission" date="2020-10" db="EMBL/GenBank/DDBJ databases">
        <title>Sequencing the genomes of 1000 actinobacteria strains.</title>
        <authorList>
            <person name="Klenk H.-P."/>
        </authorList>
    </citation>
    <scope>NUCLEOTIDE SEQUENCE</scope>
    <source>
        <strain evidence="4">DSM 46832</strain>
    </source>
</reference>
<dbReference type="InterPro" id="IPR050832">
    <property type="entry name" value="Bact_Acetyltransf"/>
</dbReference>
<dbReference type="EMBL" id="JADBEB010000001">
    <property type="protein sequence ID" value="MBE1488101.1"/>
    <property type="molecule type" value="Genomic_DNA"/>
</dbReference>
<evidence type="ECO:0000313" key="4">
    <source>
        <dbReference type="EMBL" id="MBE1488101.1"/>
    </source>
</evidence>
<accession>A0A927R7R2</accession>
<dbReference type="InterPro" id="IPR000182">
    <property type="entry name" value="GNAT_dom"/>
</dbReference>